<feature type="region of interest" description="Disordered" evidence="1">
    <location>
        <begin position="909"/>
        <end position="1003"/>
    </location>
</feature>
<feature type="compositionally biased region" description="Low complexity" evidence="1">
    <location>
        <begin position="437"/>
        <end position="447"/>
    </location>
</feature>
<evidence type="ECO:0000313" key="6">
    <source>
        <dbReference type="RefSeq" id="XP_022314632.1"/>
    </source>
</evidence>
<keyword evidence="3" id="KW-1185">Reference proteome</keyword>
<feature type="compositionally biased region" description="Basic and acidic residues" evidence="1">
    <location>
        <begin position="813"/>
        <end position="834"/>
    </location>
</feature>
<dbReference type="Proteomes" id="UP000694844">
    <property type="component" value="Chromosome 2"/>
</dbReference>
<proteinExistence type="predicted"/>
<gene>
    <name evidence="4 5 6" type="primary">LOC111119098</name>
</gene>
<evidence type="ECO:0000313" key="5">
    <source>
        <dbReference type="RefSeq" id="XP_022314631.1"/>
    </source>
</evidence>
<feature type="compositionally biased region" description="Polar residues" evidence="1">
    <location>
        <begin position="873"/>
        <end position="885"/>
    </location>
</feature>
<reference evidence="4 5" key="1">
    <citation type="submission" date="2025-04" db="UniProtKB">
        <authorList>
            <consortium name="RefSeq"/>
        </authorList>
    </citation>
    <scope>IDENTIFICATION</scope>
    <source>
        <tissue evidence="4 5">Whole sample</tissue>
    </source>
</reference>
<dbReference type="Pfam" id="PF00069">
    <property type="entry name" value="Pkinase"/>
    <property type="match status" value="1"/>
</dbReference>
<evidence type="ECO:0000256" key="1">
    <source>
        <dbReference type="SAM" id="MobiDB-lite"/>
    </source>
</evidence>
<feature type="compositionally biased region" description="Basic residues" evidence="1">
    <location>
        <begin position="973"/>
        <end position="982"/>
    </location>
</feature>
<dbReference type="CDD" id="cd14037">
    <property type="entry name" value="STKc_NAK_like"/>
    <property type="match status" value="1"/>
</dbReference>
<feature type="region of interest" description="Disordered" evidence="1">
    <location>
        <begin position="851"/>
        <end position="897"/>
    </location>
</feature>
<feature type="compositionally biased region" description="Polar residues" evidence="1">
    <location>
        <begin position="515"/>
        <end position="557"/>
    </location>
</feature>
<organism evidence="3 4">
    <name type="scientific">Crassostrea virginica</name>
    <name type="common">Eastern oyster</name>
    <dbReference type="NCBI Taxonomy" id="6565"/>
    <lineage>
        <taxon>Eukaryota</taxon>
        <taxon>Metazoa</taxon>
        <taxon>Spiralia</taxon>
        <taxon>Lophotrochozoa</taxon>
        <taxon>Mollusca</taxon>
        <taxon>Bivalvia</taxon>
        <taxon>Autobranchia</taxon>
        <taxon>Pteriomorphia</taxon>
        <taxon>Ostreida</taxon>
        <taxon>Ostreoidea</taxon>
        <taxon>Ostreidae</taxon>
        <taxon>Crassostrea</taxon>
    </lineage>
</organism>
<evidence type="ECO:0000259" key="2">
    <source>
        <dbReference type="PROSITE" id="PS50011"/>
    </source>
</evidence>
<sequence length="1337" mass="147950">MKKLFPFKIESAGTQNPHIGKVFSVGRFTVTVEDVLAEGGFAIVFLVKAQNGNHYALKRLFVNNDHDLTVCKREIHIAKTLSGHKNIIRYVDSSISMAPNKVYEVMLLMQYCRDNVIQQMNEKINTGFSEKVVLKIFCDVCEAVARLHHCQTPIIHRDLKVENILVSDDGQYVLCDFGSATAKVLVPAQQNVQQIEEEIRKYTTVSYRSPEMVDLYGGKPITVKADIWALGCLLYKLCFFTLPFGESSLAVQSGNFTIPDSSRFSKMMHSLIGYMLEVDPDKRPDIYQVSWLAFSMCHRECPIPNMNGSPLPDLSRLPNPLTEAEFRQVKTSSTKNVPVQPIESTTVTPRSRPKGQAVPQANSLNLPIQTSVVPRKRPTPTNPNPAVQPSGAESKPLKGAAPPQPPSYQNPAPVQPNPQQQVGPSSAAPSHMTHYYQGHQGHQGHQQNVYQASAQNHFPGAQYSAASGPPLQTNYIPQQQNVMYSQQQMNYAQQQQLYYQQQNPAPVTQPPPVQSRGSQQAGPRTQPPQMYSPHSSQPQQFTQLQDSTNVQNNNNSSKPEEVFKKPAVPHSKPRSETKENTDSQPLISITPPSSPRLHRTHKRNVSDTAYLTNVTMGGRGSAFKAYHSDRSFLHAPQHLGKCKSASTTPIHSPPRSPGMTRAVSADIAEWNPFDDNFGPDTEEELFGKEFDKLRRGSNSSISNVKSREDLVMSGSDSSDPFEKAPFKKPGQGHFRHSSGSDSDHHRSANSSRSGYGDEDHPSQAVDEKDQTDNASSQFFTTTLMKAALSLGSRYQKFVDTDEEKYEGPPVVREAVESKQKEHESSSSYAEDDHPINQVPNLKKDFSYQELDDEYGSRPVPVTSKRKEGEWTAENGQSPVTVTTAPGQGHHSTDRIMGHEYGVRPLLDDDELEDDFRPPHFHGSVEIGFSHEHDSDDSHCEGSNSTVSPQVELSPTMSPSNIQEKSDPFTAAPFRKRFPKKKSSTGNTALTKSSTGEMDPFAKAPFRPNILTKSKTHNSMGGGSSPLLLLSEDKSKKDLKSDLTASIPYATLPRKSKKSGSASVGMSPVQERASSDILFAADPLYTKSHHSNVKGNSSVQYQTLTTEDPFQSVPFKGKTKKTRTSKEAINIMDMEIPPTEPAKPVPEVSKNYTPSKPSIPKSHSFGSVTTITSSKPVRPLPTRASGDKLYQQLEEMSIERKEELFSSHSPQPGDHLINREDSSEDDLENELTKSKSKGRKSPKDRIETGFSNMSFNDDELADSLDSFHSMDGSVKNLQVASIRHPAFSKESSPSSVVKASTEALKVSSGGYDTFTWPRKQRKLATNEPFSSKKKVDAV</sequence>
<dbReference type="SUPFAM" id="SSF56112">
    <property type="entry name" value="Protein kinase-like (PK-like)"/>
    <property type="match status" value="1"/>
</dbReference>
<dbReference type="InterPro" id="IPR051744">
    <property type="entry name" value="AP2_assoc_SerThr_kinase"/>
</dbReference>
<feature type="compositionally biased region" description="Polar residues" evidence="1">
    <location>
        <begin position="582"/>
        <end position="591"/>
    </location>
</feature>
<feature type="compositionally biased region" description="Basic and acidic residues" evidence="1">
    <location>
        <begin position="928"/>
        <end position="939"/>
    </location>
</feature>
<feature type="compositionally biased region" description="Polar residues" evidence="1">
    <location>
        <begin position="329"/>
        <end position="349"/>
    </location>
</feature>
<feature type="compositionally biased region" description="Basic and acidic residues" evidence="1">
    <location>
        <begin position="755"/>
        <end position="771"/>
    </location>
</feature>
<dbReference type="RefSeq" id="XP_022314630.1">
    <property type="nucleotide sequence ID" value="XM_022458922.1"/>
</dbReference>
<dbReference type="GO" id="GO:0005524">
    <property type="term" value="F:ATP binding"/>
    <property type="evidence" value="ECO:0007669"/>
    <property type="project" value="InterPro"/>
</dbReference>
<feature type="region of interest" description="Disordered" evidence="1">
    <location>
        <begin position="327"/>
        <end position="447"/>
    </location>
</feature>
<feature type="region of interest" description="Disordered" evidence="1">
    <location>
        <begin position="1049"/>
        <end position="1070"/>
    </location>
</feature>
<accession>A0A8B8CG01</accession>
<feature type="compositionally biased region" description="Polar residues" evidence="1">
    <location>
        <begin position="359"/>
        <end position="371"/>
    </location>
</feature>
<dbReference type="InterPro" id="IPR011009">
    <property type="entry name" value="Kinase-like_dom_sf"/>
</dbReference>
<dbReference type="RefSeq" id="XP_022314631.1">
    <property type="nucleotide sequence ID" value="XM_022458923.1"/>
</dbReference>
<feature type="region of interest" description="Disordered" evidence="1">
    <location>
        <begin position="705"/>
        <end position="776"/>
    </location>
</feature>
<dbReference type="InterPro" id="IPR000719">
    <property type="entry name" value="Prot_kinase_dom"/>
</dbReference>
<dbReference type="PROSITE" id="PS50011">
    <property type="entry name" value="PROTEIN_KINASE_DOM"/>
    <property type="match status" value="1"/>
</dbReference>
<feature type="compositionally biased region" description="Polar residues" evidence="1">
    <location>
        <begin position="940"/>
        <end position="962"/>
    </location>
</feature>
<feature type="compositionally biased region" description="Pro residues" evidence="1">
    <location>
        <begin position="402"/>
        <end position="416"/>
    </location>
</feature>
<feature type="domain" description="Protein kinase" evidence="2">
    <location>
        <begin position="30"/>
        <end position="295"/>
    </location>
</feature>
<protein>
    <submittedName>
        <fullName evidence="4 5">Uncharacterized protein LOC111119098 isoform X1</fullName>
    </submittedName>
</protein>
<dbReference type="RefSeq" id="XP_022314632.1">
    <property type="nucleotide sequence ID" value="XM_022458924.1"/>
</dbReference>
<dbReference type="PANTHER" id="PTHR47907:SF4">
    <property type="entry name" value="BMP-2-INDUCIBLE PROTEIN KINASE ISOFORM X1"/>
    <property type="match status" value="1"/>
</dbReference>
<feature type="region of interest" description="Disordered" evidence="1">
    <location>
        <begin position="799"/>
        <end position="839"/>
    </location>
</feature>
<name>A0A8B8CG01_CRAVI</name>
<dbReference type="GO" id="GO:0004672">
    <property type="term" value="F:protein kinase activity"/>
    <property type="evidence" value="ECO:0007669"/>
    <property type="project" value="InterPro"/>
</dbReference>
<feature type="region of interest" description="Disordered" evidence="1">
    <location>
        <begin position="503"/>
        <end position="604"/>
    </location>
</feature>
<evidence type="ECO:0000313" key="3">
    <source>
        <dbReference type="Proteomes" id="UP000694844"/>
    </source>
</evidence>
<dbReference type="KEGG" id="cvn:111119098"/>
<dbReference type="GeneID" id="111119098"/>
<evidence type="ECO:0000313" key="4">
    <source>
        <dbReference type="RefSeq" id="XP_022314630.1"/>
    </source>
</evidence>
<dbReference type="Gene3D" id="1.10.510.10">
    <property type="entry name" value="Transferase(Phosphotransferase) domain 1"/>
    <property type="match status" value="1"/>
</dbReference>
<dbReference type="SMART" id="SM00220">
    <property type="entry name" value="S_TKc"/>
    <property type="match status" value="1"/>
</dbReference>
<feature type="compositionally biased region" description="Polar residues" evidence="1">
    <location>
        <begin position="983"/>
        <end position="995"/>
    </location>
</feature>
<dbReference type="OrthoDB" id="2018507at2759"/>
<feature type="region of interest" description="Disordered" evidence="1">
    <location>
        <begin position="1109"/>
        <end position="1254"/>
    </location>
</feature>
<dbReference type="InterPro" id="IPR008271">
    <property type="entry name" value="Ser/Thr_kinase_AS"/>
</dbReference>
<feature type="compositionally biased region" description="Polar residues" evidence="1">
    <location>
        <begin position="1163"/>
        <end position="1174"/>
    </location>
</feature>
<dbReference type="PANTHER" id="PTHR47907">
    <property type="entry name" value="PROTEIN KINASE DOMAIN-CONTAINING PROTEIN"/>
    <property type="match status" value="1"/>
</dbReference>
<dbReference type="PROSITE" id="PS00108">
    <property type="entry name" value="PROTEIN_KINASE_ST"/>
    <property type="match status" value="1"/>
</dbReference>